<dbReference type="EMBL" id="VUJX02000007">
    <property type="protein sequence ID" value="KAL0934524.1"/>
    <property type="molecule type" value="Genomic_DNA"/>
</dbReference>
<comment type="caution">
    <text evidence="1">The sequence shown here is derived from an EMBL/GenBank/DDBJ whole genome shotgun (WGS) entry which is preliminary data.</text>
</comment>
<keyword evidence="2" id="KW-1185">Reference proteome</keyword>
<dbReference type="Proteomes" id="UP000805649">
    <property type="component" value="Unassembled WGS sequence"/>
</dbReference>
<evidence type="ECO:0000313" key="1">
    <source>
        <dbReference type="EMBL" id="KAL0934524.1"/>
    </source>
</evidence>
<reference evidence="1 2" key="1">
    <citation type="journal article" date="2020" name="Phytopathology">
        <title>Genome Sequence Resources of Colletotrichum truncatum, C. plurivorum, C. musicola, and C. sojae: Four Species Pathogenic to Soybean (Glycine max).</title>
        <authorList>
            <person name="Rogerio F."/>
            <person name="Boufleur T.R."/>
            <person name="Ciampi-Guillardi M."/>
            <person name="Sukno S.A."/>
            <person name="Thon M.R."/>
            <person name="Massola Junior N.S."/>
            <person name="Baroncelli R."/>
        </authorList>
    </citation>
    <scope>NUCLEOTIDE SEQUENCE [LARGE SCALE GENOMIC DNA]</scope>
    <source>
        <strain evidence="1 2">CMES1059</strain>
    </source>
</reference>
<protein>
    <submittedName>
        <fullName evidence="1">Uncharacterized protein</fullName>
    </submittedName>
</protein>
<gene>
    <name evidence="1" type="ORF">CTRU02_211323</name>
</gene>
<proteinExistence type="predicted"/>
<sequence>MIVLKSLLVLAPFVCLGRADTGANECTLATFNGLKGLGPPKGLKKYPLPKIAGPARIDITKGISVQMTQSDPKYQGCTWKFFNSGYIQQQVWYSVSNNNWDSIWVYADSDSRSKDAGPGCEMHDNYCDSDNEGIYVGNAL</sequence>
<organism evidence="1 2">
    <name type="scientific">Colletotrichum truncatum</name>
    <name type="common">Anthracnose fungus</name>
    <name type="synonym">Colletotrichum capsici</name>
    <dbReference type="NCBI Taxonomy" id="5467"/>
    <lineage>
        <taxon>Eukaryota</taxon>
        <taxon>Fungi</taxon>
        <taxon>Dikarya</taxon>
        <taxon>Ascomycota</taxon>
        <taxon>Pezizomycotina</taxon>
        <taxon>Sordariomycetes</taxon>
        <taxon>Hypocreomycetidae</taxon>
        <taxon>Glomerellales</taxon>
        <taxon>Glomerellaceae</taxon>
        <taxon>Colletotrichum</taxon>
        <taxon>Colletotrichum truncatum species complex</taxon>
    </lineage>
</organism>
<accession>A0ACC3YRL0</accession>
<name>A0ACC3YRL0_COLTU</name>
<evidence type="ECO:0000313" key="2">
    <source>
        <dbReference type="Proteomes" id="UP000805649"/>
    </source>
</evidence>